<reference evidence="1" key="1">
    <citation type="journal article" date="2020" name="Cell">
        <title>Large-Scale Comparative Analyses of Tick Genomes Elucidate Their Genetic Diversity and Vector Capacities.</title>
        <authorList>
            <consortium name="Tick Genome and Microbiome Consortium (TIGMIC)"/>
            <person name="Jia N."/>
            <person name="Wang J."/>
            <person name="Shi W."/>
            <person name="Du L."/>
            <person name="Sun Y."/>
            <person name="Zhan W."/>
            <person name="Jiang J.F."/>
            <person name="Wang Q."/>
            <person name="Zhang B."/>
            <person name="Ji P."/>
            <person name="Bell-Sakyi L."/>
            <person name="Cui X.M."/>
            <person name="Yuan T.T."/>
            <person name="Jiang B.G."/>
            <person name="Yang W.F."/>
            <person name="Lam T.T."/>
            <person name="Chang Q.C."/>
            <person name="Ding S.J."/>
            <person name="Wang X.J."/>
            <person name="Zhu J.G."/>
            <person name="Ruan X.D."/>
            <person name="Zhao L."/>
            <person name="Wei J.T."/>
            <person name="Ye R.Z."/>
            <person name="Que T.C."/>
            <person name="Du C.H."/>
            <person name="Zhou Y.H."/>
            <person name="Cheng J.X."/>
            <person name="Dai P.F."/>
            <person name="Guo W.B."/>
            <person name="Han X.H."/>
            <person name="Huang E.J."/>
            <person name="Li L.F."/>
            <person name="Wei W."/>
            <person name="Gao Y.C."/>
            <person name="Liu J.Z."/>
            <person name="Shao H.Z."/>
            <person name="Wang X."/>
            <person name="Wang C.C."/>
            <person name="Yang T.C."/>
            <person name="Huo Q.B."/>
            <person name="Li W."/>
            <person name="Chen H.Y."/>
            <person name="Chen S.E."/>
            <person name="Zhou L.G."/>
            <person name="Ni X.B."/>
            <person name="Tian J.H."/>
            <person name="Sheng Y."/>
            <person name="Liu T."/>
            <person name="Pan Y.S."/>
            <person name="Xia L.Y."/>
            <person name="Li J."/>
            <person name="Zhao F."/>
            <person name="Cao W.C."/>
        </authorList>
    </citation>
    <scope>NUCLEOTIDE SEQUENCE</scope>
    <source>
        <strain evidence="1">Rmic-2018</strain>
    </source>
</reference>
<proteinExistence type="predicted"/>
<comment type="caution">
    <text evidence="1">The sequence shown here is derived from an EMBL/GenBank/DDBJ whole genome shotgun (WGS) entry which is preliminary data.</text>
</comment>
<accession>A0A9J6DAN0</accession>
<gene>
    <name evidence="1" type="ORF">HPB51_017876</name>
</gene>
<organism evidence="1 2">
    <name type="scientific">Rhipicephalus microplus</name>
    <name type="common">Cattle tick</name>
    <name type="synonym">Boophilus microplus</name>
    <dbReference type="NCBI Taxonomy" id="6941"/>
    <lineage>
        <taxon>Eukaryota</taxon>
        <taxon>Metazoa</taxon>
        <taxon>Ecdysozoa</taxon>
        <taxon>Arthropoda</taxon>
        <taxon>Chelicerata</taxon>
        <taxon>Arachnida</taxon>
        <taxon>Acari</taxon>
        <taxon>Parasitiformes</taxon>
        <taxon>Ixodida</taxon>
        <taxon>Ixodoidea</taxon>
        <taxon>Ixodidae</taxon>
        <taxon>Rhipicephalinae</taxon>
        <taxon>Rhipicephalus</taxon>
        <taxon>Boophilus</taxon>
    </lineage>
</organism>
<sequence>MEECCETASPDSARSLDYDRVDAFGNDEVRIGTGLPDSASDVDSSRMRVDTDVINASEGRDARARETTTTLEGLLAVSATARKIECFFGVKWCGIEERCQQGKTQNSHESLQSVIWSLVLKEQHVSLFAVQAAVAEAVLFFNTGNVNAFAAILGQLDITIFNSTFLRAREKDCRESATSNKLRKAFQSLRKLVKKKRKDGMHPDYAPGVF</sequence>
<evidence type="ECO:0000313" key="1">
    <source>
        <dbReference type="EMBL" id="KAH8019188.1"/>
    </source>
</evidence>
<name>A0A9J6DAN0_RHIMP</name>
<dbReference type="AlphaFoldDB" id="A0A9J6DAN0"/>
<reference evidence="1" key="2">
    <citation type="submission" date="2021-09" db="EMBL/GenBank/DDBJ databases">
        <authorList>
            <person name="Jia N."/>
            <person name="Wang J."/>
            <person name="Shi W."/>
            <person name="Du L."/>
            <person name="Sun Y."/>
            <person name="Zhan W."/>
            <person name="Jiang J."/>
            <person name="Wang Q."/>
            <person name="Zhang B."/>
            <person name="Ji P."/>
            <person name="Sakyi L.B."/>
            <person name="Cui X."/>
            <person name="Yuan T."/>
            <person name="Jiang B."/>
            <person name="Yang W."/>
            <person name="Lam T.T.-Y."/>
            <person name="Chang Q."/>
            <person name="Ding S."/>
            <person name="Wang X."/>
            <person name="Zhu J."/>
            <person name="Ruan X."/>
            <person name="Zhao L."/>
            <person name="Wei J."/>
            <person name="Que T."/>
            <person name="Du C."/>
            <person name="Cheng J."/>
            <person name="Dai P."/>
            <person name="Han X."/>
            <person name="Huang E."/>
            <person name="Gao Y."/>
            <person name="Liu J."/>
            <person name="Shao H."/>
            <person name="Ye R."/>
            <person name="Li L."/>
            <person name="Wei W."/>
            <person name="Wang X."/>
            <person name="Wang C."/>
            <person name="Huo Q."/>
            <person name="Li W."/>
            <person name="Guo W."/>
            <person name="Chen H."/>
            <person name="Chen S."/>
            <person name="Zhou L."/>
            <person name="Zhou L."/>
            <person name="Ni X."/>
            <person name="Tian J."/>
            <person name="Zhou Y."/>
            <person name="Sheng Y."/>
            <person name="Liu T."/>
            <person name="Pan Y."/>
            <person name="Xia L."/>
            <person name="Li J."/>
            <person name="Zhao F."/>
            <person name="Cao W."/>
        </authorList>
    </citation>
    <scope>NUCLEOTIDE SEQUENCE</scope>
    <source>
        <strain evidence="1">Rmic-2018</strain>
        <tissue evidence="1">Larvae</tissue>
    </source>
</reference>
<evidence type="ECO:0000313" key="2">
    <source>
        <dbReference type="Proteomes" id="UP000821866"/>
    </source>
</evidence>
<protein>
    <submittedName>
        <fullName evidence="1">Uncharacterized protein</fullName>
    </submittedName>
</protein>
<dbReference type="EMBL" id="JABSTU010000010">
    <property type="protein sequence ID" value="KAH8019188.1"/>
    <property type="molecule type" value="Genomic_DNA"/>
</dbReference>
<dbReference type="Proteomes" id="UP000821866">
    <property type="component" value="Chromosome 8"/>
</dbReference>
<keyword evidence="2" id="KW-1185">Reference proteome</keyword>